<dbReference type="AlphaFoldDB" id="A0A225SV70"/>
<gene>
    <name evidence="2" type="ORF">CEJ45_07600</name>
</gene>
<dbReference type="Pfam" id="PF06850">
    <property type="entry name" value="PHB_depo_C"/>
    <property type="match status" value="1"/>
</dbReference>
<organism evidence="2 3">
    <name type="scientific">Herbaspirillum aquaticum</name>
    <dbReference type="NCBI Taxonomy" id="568783"/>
    <lineage>
        <taxon>Bacteria</taxon>
        <taxon>Pseudomonadati</taxon>
        <taxon>Pseudomonadota</taxon>
        <taxon>Betaproteobacteria</taxon>
        <taxon>Burkholderiales</taxon>
        <taxon>Oxalobacteraceae</taxon>
        <taxon>Herbaspirillum</taxon>
    </lineage>
</organism>
<dbReference type="NCBIfam" id="TIGR01849">
    <property type="entry name" value="PHB_depoly_PhaZ"/>
    <property type="match status" value="1"/>
</dbReference>
<keyword evidence="3" id="KW-1185">Reference proteome</keyword>
<reference evidence="2 3" key="1">
    <citation type="journal article" date="2010" name="Int. J. Syst. Evol. Microbiol.">
        <title>Reclassification of Herbaspirillum putei as a later heterotypic synonym of Herbaspirillum huttiense, with the description of H. huttiense subsp. huttiense subsp. nov. and H. huttiense subsp. putei subsp. nov., comb. nov., and description of Herbaspirillum aquaticum sp. nov.</title>
        <authorList>
            <person name="Dobritsa A.P."/>
            <person name="Reddy M.C."/>
            <person name="Samadpour M."/>
        </authorList>
    </citation>
    <scope>NUCLEOTIDE SEQUENCE [LARGE SCALE GENOMIC DNA]</scope>
    <source>
        <strain evidence="2 3">IEH 4430</strain>
    </source>
</reference>
<feature type="domain" description="PHB de-polymerase C-terminal" evidence="1">
    <location>
        <begin position="205"/>
        <end position="405"/>
    </location>
</feature>
<evidence type="ECO:0000313" key="3">
    <source>
        <dbReference type="Proteomes" id="UP000214747"/>
    </source>
</evidence>
<dbReference type="Proteomes" id="UP000214747">
    <property type="component" value="Unassembled WGS sequence"/>
</dbReference>
<dbReference type="PIRSF" id="PIRSF020818">
    <property type="entry name" value="PHB_depoly_PhaZ"/>
    <property type="match status" value="1"/>
</dbReference>
<protein>
    <submittedName>
        <fullName evidence="2">Poly(3-hydroxybutyrate) depolymerase</fullName>
    </submittedName>
</protein>
<dbReference type="RefSeq" id="WP_088754571.1">
    <property type="nucleotide sequence ID" value="NZ_NJGV01000006.1"/>
</dbReference>
<dbReference type="InterPro" id="IPR009656">
    <property type="entry name" value="PHB_depo_C"/>
</dbReference>
<dbReference type="EMBL" id="NJGV01000006">
    <property type="protein sequence ID" value="OWY35135.1"/>
    <property type="molecule type" value="Genomic_DNA"/>
</dbReference>
<accession>A0A225SV70</accession>
<proteinExistence type="predicted"/>
<dbReference type="Gene3D" id="3.40.50.1820">
    <property type="entry name" value="alpha/beta hydrolase"/>
    <property type="match status" value="1"/>
</dbReference>
<dbReference type="InterPro" id="IPR010915">
    <property type="entry name" value="PHB_depoly_PhaZ"/>
</dbReference>
<evidence type="ECO:0000313" key="2">
    <source>
        <dbReference type="EMBL" id="OWY35135.1"/>
    </source>
</evidence>
<comment type="caution">
    <text evidence="2">The sequence shown here is derived from an EMBL/GenBank/DDBJ whole genome shotgun (WGS) entry which is preliminary data.</text>
</comment>
<dbReference type="SUPFAM" id="SSF53474">
    <property type="entry name" value="alpha/beta-Hydrolases"/>
    <property type="match status" value="1"/>
</dbReference>
<dbReference type="InterPro" id="IPR029058">
    <property type="entry name" value="AB_hydrolase_fold"/>
</dbReference>
<dbReference type="PANTHER" id="PTHR36837:SF4">
    <property type="entry name" value="BLR0908 PROTEIN"/>
    <property type="match status" value="1"/>
</dbReference>
<dbReference type="InterPro" id="IPR051321">
    <property type="entry name" value="PHA/PHB_synthase"/>
</dbReference>
<evidence type="ECO:0000259" key="1">
    <source>
        <dbReference type="Pfam" id="PF06850"/>
    </source>
</evidence>
<sequence length="408" mass="45801">MINTYQLYQNYADATDPLRACARMMAPLLGATWPGVPVNPALRKMASACEVFARTQLTHARPPFEIGEVLDGGRTIAVHEEEISATPFCGLLHFRKETSAVQPKVLVVAPMSGHFATLLRGTVKTLLRDHDVYITDWRNARDVALEHGRFGLDEYVSHVIEFLGVLGPGAHLLAVCQPTVAALTAASVMAEDNHPAQPRTMTLMAGPLDTRVNPTAVNALAKSKPISWFEKNMISTVPARHAGAGRRVYPGFVQLSAFMNMNLNRHVDAFRKLYHHLVEGEDAEAAQIKDFYEEYFAMADLPAEFYLETVRTVFQEHALPLGKLTYRERVVDPRAIRRTALFTIEGEKDDICAVGQTVAAQEMCSNIRPYMRLHHVQTAVGHYGVFNGRRWDNEIYPRLRDFINMHHR</sequence>
<dbReference type="PANTHER" id="PTHR36837">
    <property type="entry name" value="POLY(3-HYDROXYALKANOATE) POLYMERASE SUBUNIT PHAC"/>
    <property type="match status" value="1"/>
</dbReference>
<name>A0A225SV70_9BURK</name>